<protein>
    <submittedName>
        <fullName evidence="1">Uncharacterized protein</fullName>
    </submittedName>
</protein>
<evidence type="ECO:0000313" key="2">
    <source>
        <dbReference type="Proteomes" id="UP000075260"/>
    </source>
</evidence>
<dbReference type="AlphaFoldDB" id="A0A150QMC8"/>
<evidence type="ECO:0000313" key="1">
    <source>
        <dbReference type="EMBL" id="KYF68846.1"/>
    </source>
</evidence>
<gene>
    <name evidence="1" type="ORF">BE15_44735</name>
</gene>
<dbReference type="Proteomes" id="UP000075260">
    <property type="component" value="Unassembled WGS sequence"/>
</dbReference>
<reference evidence="1 2" key="1">
    <citation type="submission" date="2014-02" db="EMBL/GenBank/DDBJ databases">
        <title>The small core and large imbalanced accessory genome model reveals a collaborative survival strategy of Sorangium cellulosum strains in nature.</title>
        <authorList>
            <person name="Han K."/>
            <person name="Peng R."/>
            <person name="Blom J."/>
            <person name="Li Y.-Z."/>
        </authorList>
    </citation>
    <scope>NUCLEOTIDE SEQUENCE [LARGE SCALE GENOMIC DNA]</scope>
    <source>
        <strain evidence="1 2">So0008-312</strain>
    </source>
</reference>
<comment type="caution">
    <text evidence="1">The sequence shown here is derived from an EMBL/GenBank/DDBJ whole genome shotgun (WGS) entry which is preliminary data.</text>
</comment>
<dbReference type="RefSeq" id="WP_061608849.1">
    <property type="nucleotide sequence ID" value="NZ_JEMA01000526.1"/>
</dbReference>
<proteinExistence type="predicted"/>
<sequence length="88" mass="9256">MGPVAAVTDSERGARQYFLDVEGRPLRLHGLGADEQFTYAAQGTPIPSRGPAWSIGGDGRPLRAGGAEIQWDARGRLAARAGQGPLQT</sequence>
<accession>A0A150QMC8</accession>
<name>A0A150QMC8_SORCE</name>
<dbReference type="EMBL" id="JEMA01000526">
    <property type="protein sequence ID" value="KYF68846.1"/>
    <property type="molecule type" value="Genomic_DNA"/>
</dbReference>
<organism evidence="1 2">
    <name type="scientific">Sorangium cellulosum</name>
    <name type="common">Polyangium cellulosum</name>
    <dbReference type="NCBI Taxonomy" id="56"/>
    <lineage>
        <taxon>Bacteria</taxon>
        <taxon>Pseudomonadati</taxon>
        <taxon>Myxococcota</taxon>
        <taxon>Polyangia</taxon>
        <taxon>Polyangiales</taxon>
        <taxon>Polyangiaceae</taxon>
        <taxon>Sorangium</taxon>
    </lineage>
</organism>